<dbReference type="Proteomes" id="UP001530400">
    <property type="component" value="Unassembled WGS sequence"/>
</dbReference>
<name>A0ABD3PSS5_9STRA</name>
<organism evidence="3 4">
    <name type="scientific">Cyclotella atomus</name>
    <dbReference type="NCBI Taxonomy" id="382360"/>
    <lineage>
        <taxon>Eukaryota</taxon>
        <taxon>Sar</taxon>
        <taxon>Stramenopiles</taxon>
        <taxon>Ochrophyta</taxon>
        <taxon>Bacillariophyta</taxon>
        <taxon>Coscinodiscophyceae</taxon>
        <taxon>Thalassiosirophycidae</taxon>
        <taxon>Stephanodiscales</taxon>
        <taxon>Stephanodiscaceae</taxon>
        <taxon>Cyclotella</taxon>
    </lineage>
</organism>
<dbReference type="AlphaFoldDB" id="A0ABD3PSS5"/>
<feature type="transmembrane region" description="Helical" evidence="1">
    <location>
        <begin position="118"/>
        <end position="136"/>
    </location>
</feature>
<feature type="transmembrane region" description="Helical" evidence="1">
    <location>
        <begin position="87"/>
        <end position="106"/>
    </location>
</feature>
<feature type="signal peptide" evidence="2">
    <location>
        <begin position="1"/>
        <end position="21"/>
    </location>
</feature>
<keyword evidence="1" id="KW-0472">Membrane</keyword>
<keyword evidence="2" id="KW-0732">Signal</keyword>
<evidence type="ECO:0000313" key="3">
    <source>
        <dbReference type="EMBL" id="KAL3791170.1"/>
    </source>
</evidence>
<keyword evidence="1" id="KW-1133">Transmembrane helix</keyword>
<feature type="transmembrane region" description="Helical" evidence="1">
    <location>
        <begin position="217"/>
        <end position="243"/>
    </location>
</feature>
<protein>
    <submittedName>
        <fullName evidence="3">Uncharacterized protein</fullName>
    </submittedName>
</protein>
<comment type="caution">
    <text evidence="3">The sequence shown here is derived from an EMBL/GenBank/DDBJ whole genome shotgun (WGS) entry which is preliminary data.</text>
</comment>
<accession>A0ABD3PSS5</accession>
<keyword evidence="1" id="KW-0812">Transmembrane</keyword>
<feature type="transmembrane region" description="Helical" evidence="1">
    <location>
        <begin position="186"/>
        <end position="205"/>
    </location>
</feature>
<feature type="chain" id="PRO_5044775744" evidence="2">
    <location>
        <begin position="22"/>
        <end position="252"/>
    </location>
</feature>
<reference evidence="3 4" key="1">
    <citation type="submission" date="2024-10" db="EMBL/GenBank/DDBJ databases">
        <title>Updated reference genomes for cyclostephanoid diatoms.</title>
        <authorList>
            <person name="Roberts W.R."/>
            <person name="Alverson A.J."/>
        </authorList>
    </citation>
    <scope>NUCLEOTIDE SEQUENCE [LARGE SCALE GENOMIC DNA]</scope>
    <source>
        <strain evidence="3 4">AJA010-31</strain>
    </source>
</reference>
<gene>
    <name evidence="3" type="ORF">ACHAWO_013601</name>
</gene>
<proteinExistence type="predicted"/>
<sequence length="252" mass="27166">MHNRTSLAFLGIALLNNATYGFSLPPAAWIRSTSTKNSILPTTSTTQMNHIHTIHPLTVARGGAISSQRSGDNQHDLNLTAGKAVTSAWGTFGVAYILIKAIRRVLPIALEPFKGGVALNNFELGAYILTCIWFAYVEGYKGFQLKFSPLVVARSFTLTPSSPIHHLLLAPLYSMGLFHATKKRMIVSWSVSIGVAAIVAAVKRLPYPWRNIVDAGVVIGLSWGTISMLGGYIISLVTGIAPIDVDPALPEK</sequence>
<evidence type="ECO:0000313" key="4">
    <source>
        <dbReference type="Proteomes" id="UP001530400"/>
    </source>
</evidence>
<evidence type="ECO:0000256" key="2">
    <source>
        <dbReference type="SAM" id="SignalP"/>
    </source>
</evidence>
<keyword evidence="4" id="KW-1185">Reference proteome</keyword>
<evidence type="ECO:0000256" key="1">
    <source>
        <dbReference type="SAM" id="Phobius"/>
    </source>
</evidence>
<dbReference type="EMBL" id="JALLPJ020000470">
    <property type="protein sequence ID" value="KAL3791170.1"/>
    <property type="molecule type" value="Genomic_DNA"/>
</dbReference>